<evidence type="ECO:0000313" key="3">
    <source>
        <dbReference type="Proteomes" id="UP000007360"/>
    </source>
</evidence>
<sequence>MDKKRIVVFIGPSLPLNEAQKILDAEYHSPVARDDVAILLNDPPDIIGIIDGVFYQQPAVSHREILKALEAGITVVGGSSMGALRSAELDYAGMIGIGTVYQKYRDGLIESDDDVAIVFNPATHELLCEALVSMNHNFEMAEKKGVITSSDVETLYKTAKNIYYPQRTYPRVLKDSGLGEDKIQKLEDFLDKNQIDVKAEDAKKVLEYIKNLV</sequence>
<dbReference type="OrthoDB" id="61834at2157"/>
<evidence type="ECO:0000313" key="2">
    <source>
        <dbReference type="EMBL" id="EKF85172.1"/>
    </source>
</evidence>
<dbReference type="Pfam" id="PF07812">
    <property type="entry name" value="TfuA"/>
    <property type="match status" value="1"/>
</dbReference>
<organism evidence="2 3">
    <name type="scientific">Methanobacterium formicicum (strain DSM 3637 / PP1)</name>
    <dbReference type="NCBI Taxonomy" id="1204725"/>
    <lineage>
        <taxon>Archaea</taxon>
        <taxon>Methanobacteriati</taxon>
        <taxon>Methanobacteriota</taxon>
        <taxon>Methanomada group</taxon>
        <taxon>Methanobacteria</taxon>
        <taxon>Methanobacteriales</taxon>
        <taxon>Methanobacteriaceae</taxon>
        <taxon>Methanobacterium</taxon>
    </lineage>
</organism>
<comment type="caution">
    <text evidence="2">The sequence shown here is derived from an EMBL/GenBank/DDBJ whole genome shotgun (WGS) entry which is preliminary data.</text>
</comment>
<dbReference type="Proteomes" id="UP000007360">
    <property type="component" value="Unassembled WGS sequence"/>
</dbReference>
<reference evidence="2 3" key="1">
    <citation type="journal article" date="2012" name="J. Bacteriol.">
        <title>Draft genome sequence of Methanobacterium formicicum DSM 3637, an archaebacterium isolated from the methane producer amoeba Pelomyxa palustris.</title>
        <authorList>
            <person name="Gutierrez G."/>
        </authorList>
    </citation>
    <scope>NUCLEOTIDE SEQUENCE [LARGE SCALE GENOMIC DNA]</scope>
    <source>
        <strain evidence="3">DSM 3637 / PP1</strain>
    </source>
</reference>
<dbReference type="InterPro" id="IPR012924">
    <property type="entry name" value="TfuA_core"/>
</dbReference>
<dbReference type="EMBL" id="AMPO01000009">
    <property type="protein sequence ID" value="EKF85172.1"/>
    <property type="molecule type" value="Genomic_DNA"/>
</dbReference>
<protein>
    <submittedName>
        <fullName evidence="2">TfuA-like core domain-containing protein</fullName>
    </submittedName>
</protein>
<feature type="domain" description="TfuA-like core" evidence="1">
    <location>
        <begin position="51"/>
        <end position="168"/>
    </location>
</feature>
<gene>
    <name evidence="2" type="ORF">A994_09833</name>
</gene>
<accession>K2R1Q3</accession>
<keyword evidence="3" id="KW-1185">Reference proteome</keyword>
<name>K2R1Q3_METFP</name>
<dbReference type="RefSeq" id="WP_004031383.1">
    <property type="nucleotide sequence ID" value="NZ_AMPO01000009.1"/>
</dbReference>
<dbReference type="PATRIC" id="fig|1204725.3.peg.1977"/>
<proteinExistence type="predicted"/>
<dbReference type="AlphaFoldDB" id="K2R1Q3"/>
<dbReference type="NCBIfam" id="NF033432">
    <property type="entry name" value="ThioGly_TfuA_rel"/>
    <property type="match status" value="1"/>
</dbReference>
<evidence type="ECO:0000259" key="1">
    <source>
        <dbReference type="Pfam" id="PF07812"/>
    </source>
</evidence>